<evidence type="ECO:0000256" key="4">
    <source>
        <dbReference type="ARBA" id="ARBA00022833"/>
    </source>
</evidence>
<evidence type="ECO:0000256" key="5">
    <source>
        <dbReference type="ARBA" id="ARBA00023242"/>
    </source>
</evidence>
<dbReference type="GO" id="GO:0008270">
    <property type="term" value="F:zinc ion binding"/>
    <property type="evidence" value="ECO:0007669"/>
    <property type="project" value="UniProtKB-KW"/>
</dbReference>
<keyword evidence="9" id="KW-1185">Reference proteome</keyword>
<dbReference type="Pfam" id="PF06391">
    <property type="entry name" value="MAT1"/>
    <property type="match status" value="1"/>
</dbReference>
<dbReference type="PROSITE" id="PS00518">
    <property type="entry name" value="ZF_RING_1"/>
    <property type="match status" value="1"/>
</dbReference>
<comment type="subcellular location">
    <subcellularLocation>
        <location evidence="1">Nucleus</location>
    </subcellularLocation>
</comment>
<protein>
    <submittedName>
        <fullName evidence="10 11">RING-type domain-containing protein</fullName>
    </submittedName>
</protein>
<dbReference type="NCBIfam" id="TIGR00570">
    <property type="entry name" value="cdk7"/>
    <property type="match status" value="1"/>
</dbReference>
<organism evidence="9 10">
    <name type="scientific">Parascaris univalens</name>
    <name type="common">Nematode worm</name>
    <dbReference type="NCBI Taxonomy" id="6257"/>
    <lineage>
        <taxon>Eukaryota</taxon>
        <taxon>Metazoa</taxon>
        <taxon>Ecdysozoa</taxon>
        <taxon>Nematoda</taxon>
        <taxon>Chromadorea</taxon>
        <taxon>Rhabditida</taxon>
        <taxon>Spirurina</taxon>
        <taxon>Ascaridomorpha</taxon>
        <taxon>Ascaridoidea</taxon>
        <taxon>Ascarididae</taxon>
        <taxon>Parascaris</taxon>
    </lineage>
</organism>
<dbReference type="PANTHER" id="PTHR12683:SF13">
    <property type="entry name" value="CDK-ACTIVATING KINASE ASSEMBLY FACTOR MAT1"/>
    <property type="match status" value="1"/>
</dbReference>
<dbReference type="PROSITE" id="PS50089">
    <property type="entry name" value="ZF_RING_2"/>
    <property type="match status" value="1"/>
</dbReference>
<evidence type="ECO:0000256" key="2">
    <source>
        <dbReference type="ARBA" id="ARBA00022723"/>
    </source>
</evidence>
<keyword evidence="2" id="KW-0479">Metal-binding</keyword>
<dbReference type="WBParaSite" id="PgR047_g038_t04">
    <property type="protein sequence ID" value="PgR047_g038_t04"/>
    <property type="gene ID" value="PgR047_g038"/>
</dbReference>
<keyword evidence="7" id="KW-0175">Coiled coil</keyword>
<evidence type="ECO:0000256" key="1">
    <source>
        <dbReference type="ARBA" id="ARBA00004123"/>
    </source>
</evidence>
<dbReference type="Pfam" id="PF17121">
    <property type="entry name" value="zf-C3HC4_5"/>
    <property type="match status" value="1"/>
</dbReference>
<keyword evidence="3 6" id="KW-0863">Zinc-finger</keyword>
<dbReference type="GO" id="GO:0006289">
    <property type="term" value="P:nucleotide-excision repair"/>
    <property type="evidence" value="ECO:0007669"/>
    <property type="project" value="InterPro"/>
</dbReference>
<feature type="domain" description="RING-type" evidence="8">
    <location>
        <begin position="4"/>
        <end position="47"/>
    </location>
</feature>
<name>A0A915BMW1_PARUN</name>
<dbReference type="Gene3D" id="3.30.40.10">
    <property type="entry name" value="Zinc/RING finger domain, C3HC4 (zinc finger)"/>
    <property type="match status" value="1"/>
</dbReference>
<feature type="coiled-coil region" evidence="7">
    <location>
        <begin position="113"/>
        <end position="166"/>
    </location>
</feature>
<dbReference type="GO" id="GO:0061575">
    <property type="term" value="F:cyclin-dependent protein serine/threonine kinase activator activity"/>
    <property type="evidence" value="ECO:0007669"/>
    <property type="project" value="InterPro"/>
</dbReference>
<evidence type="ECO:0000259" key="8">
    <source>
        <dbReference type="PROSITE" id="PS50089"/>
    </source>
</evidence>
<dbReference type="InterPro" id="IPR057657">
    <property type="entry name" value="MAT1_CAK-anch"/>
</dbReference>
<dbReference type="InterPro" id="IPR001841">
    <property type="entry name" value="Znf_RING"/>
</dbReference>
<dbReference type="WBParaSite" id="PgR047_g038_t03">
    <property type="protein sequence ID" value="PgR047_g038_t03"/>
    <property type="gene ID" value="PgR047_g038"/>
</dbReference>
<dbReference type="PANTHER" id="PTHR12683">
    <property type="entry name" value="CDK-ACTIVATING KINASE ASSEMBLY FACTOR MAT1"/>
    <property type="match status" value="1"/>
</dbReference>
<evidence type="ECO:0000256" key="3">
    <source>
        <dbReference type="ARBA" id="ARBA00022771"/>
    </source>
</evidence>
<dbReference type="Proteomes" id="UP000887569">
    <property type="component" value="Unplaced"/>
</dbReference>
<dbReference type="GO" id="GO:0005675">
    <property type="term" value="C:transcription factor TFIIH holo complex"/>
    <property type="evidence" value="ECO:0007669"/>
    <property type="project" value="InterPro"/>
</dbReference>
<dbReference type="GO" id="GO:0006357">
    <property type="term" value="P:regulation of transcription by RNA polymerase II"/>
    <property type="evidence" value="ECO:0007669"/>
    <property type="project" value="TreeGrafter"/>
</dbReference>
<proteinExistence type="predicted"/>
<dbReference type="SUPFAM" id="SSF57850">
    <property type="entry name" value="RING/U-box"/>
    <property type="match status" value="1"/>
</dbReference>
<dbReference type="InterPro" id="IPR004575">
    <property type="entry name" value="MAT1/Tfb3"/>
</dbReference>
<dbReference type="InterPro" id="IPR013083">
    <property type="entry name" value="Znf_RING/FYVE/PHD"/>
</dbReference>
<dbReference type="Pfam" id="PF25811">
    <property type="entry name" value="CAK-anch_MAT1"/>
    <property type="match status" value="1"/>
</dbReference>
<dbReference type="SMART" id="SM00184">
    <property type="entry name" value="RING"/>
    <property type="match status" value="1"/>
</dbReference>
<dbReference type="WBParaSite" id="PgR047_g038_t01">
    <property type="protein sequence ID" value="PgR047_g038_t01"/>
    <property type="gene ID" value="PgR047_g038"/>
</dbReference>
<dbReference type="InterPro" id="IPR015877">
    <property type="entry name" value="MAT1_centre"/>
</dbReference>
<dbReference type="WBParaSite" id="PgR047_g038_t02">
    <property type="protein sequence ID" value="PgR047_g038_t02"/>
    <property type="gene ID" value="PgR047_g038"/>
</dbReference>
<sequence length="302" mass="34713">MRECPKCLTKEYTNRSMVMMINECGHPLCRNCVESLFARNSAPCPQCGKVLWKKGFWEQTFDDPMIEKENAVRKRLKKIFNLKRENFSNAREFNDYLERVETFVMNLAHGIDVDSTENEIVRFKSENADLLERNKKKFDEDESWVRDQLEQERLAKQRALERMRTEATSQKPAVGTSARAIINELKDSDLPAEVILDRQRKKLIEAELAEKEETARLKKKKSEAQKQTASFVSIGVSGSPFVYHEPELQLNGPPLPEVSTLSQMGYLQHIRAVSLGRLAGGFTAETGCMRALFESRIDLFDL</sequence>
<evidence type="ECO:0000256" key="6">
    <source>
        <dbReference type="PROSITE-ProRule" id="PRU00175"/>
    </source>
</evidence>
<keyword evidence="4" id="KW-0862">Zinc</keyword>
<evidence type="ECO:0000313" key="9">
    <source>
        <dbReference type="Proteomes" id="UP000887569"/>
    </source>
</evidence>
<reference evidence="10 11" key="1">
    <citation type="submission" date="2022-11" db="UniProtKB">
        <authorList>
            <consortium name="WormBaseParasite"/>
        </authorList>
    </citation>
    <scope>IDENTIFICATION</scope>
</reference>
<dbReference type="AlphaFoldDB" id="A0A915BMW1"/>
<evidence type="ECO:0000256" key="7">
    <source>
        <dbReference type="SAM" id="Coils"/>
    </source>
</evidence>
<keyword evidence="5" id="KW-0539">Nucleus</keyword>
<evidence type="ECO:0000313" key="10">
    <source>
        <dbReference type="WBParaSite" id="PgR047_g038_t01"/>
    </source>
</evidence>
<evidence type="ECO:0000313" key="11">
    <source>
        <dbReference type="WBParaSite" id="PgR047_g038_t02"/>
    </source>
</evidence>
<dbReference type="InterPro" id="IPR017907">
    <property type="entry name" value="Znf_RING_CS"/>
</dbReference>
<accession>A0A915BMW1</accession>